<feature type="domain" description="Rhodanese" evidence="1">
    <location>
        <begin position="30"/>
        <end position="127"/>
    </location>
</feature>
<evidence type="ECO:0000259" key="1">
    <source>
        <dbReference type="PROSITE" id="PS50206"/>
    </source>
</evidence>
<dbReference type="InterPro" id="IPR036873">
    <property type="entry name" value="Rhodanese-like_dom_sf"/>
</dbReference>
<accession>A0A0J9E752</accession>
<dbReference type="GO" id="GO:0004792">
    <property type="term" value="F:thiosulfate-cyanide sulfurtransferase activity"/>
    <property type="evidence" value="ECO:0007669"/>
    <property type="project" value="TreeGrafter"/>
</dbReference>
<protein>
    <submittedName>
        <fullName evidence="2">Rhodanese-related sulfurtransferase</fullName>
    </submittedName>
</protein>
<dbReference type="InterPro" id="IPR001763">
    <property type="entry name" value="Rhodanese-like_dom"/>
</dbReference>
<keyword evidence="3" id="KW-1185">Reference proteome</keyword>
<evidence type="ECO:0000313" key="3">
    <source>
        <dbReference type="Proteomes" id="UP000037178"/>
    </source>
</evidence>
<comment type="caution">
    <text evidence="2">The sequence shown here is derived from an EMBL/GenBank/DDBJ whole genome shotgun (WGS) entry which is preliminary data.</text>
</comment>
<dbReference type="PATRIC" id="fig|1675527.3.peg.3742"/>
<reference evidence="2 3" key="1">
    <citation type="submission" date="2015-06" db="EMBL/GenBank/DDBJ databases">
        <title>Draft genome sequence of an Alphaproteobacteria species associated to the Mediterranean sponge Oscarella lobularis.</title>
        <authorList>
            <person name="Jourda C."/>
            <person name="Santini S."/>
            <person name="Claverie J.-M."/>
        </authorList>
    </citation>
    <scope>NUCLEOTIDE SEQUENCE [LARGE SCALE GENOMIC DNA]</scope>
    <source>
        <strain evidence="2">IGS</strain>
    </source>
</reference>
<name>A0A0J9E752_9RHOB</name>
<dbReference type="SUPFAM" id="SSF52821">
    <property type="entry name" value="Rhodanese/Cell cycle control phosphatase"/>
    <property type="match status" value="1"/>
</dbReference>
<dbReference type="STRING" id="1675527.AIOL_003573"/>
<dbReference type="RefSeq" id="WP_049644189.1">
    <property type="nucleotide sequence ID" value="NZ_LFTY01000002.1"/>
</dbReference>
<keyword evidence="2" id="KW-0808">Transferase</keyword>
<dbReference type="Pfam" id="PF00581">
    <property type="entry name" value="Rhodanese"/>
    <property type="match status" value="1"/>
</dbReference>
<gene>
    <name evidence="2" type="ORF">AIOL_003573</name>
</gene>
<dbReference type="EMBL" id="LFTY01000002">
    <property type="protein sequence ID" value="KMW58595.1"/>
    <property type="molecule type" value="Genomic_DNA"/>
</dbReference>
<dbReference type="OrthoDB" id="9807812at2"/>
<dbReference type="Gene3D" id="3.40.250.10">
    <property type="entry name" value="Rhodanese-like domain"/>
    <property type="match status" value="1"/>
</dbReference>
<dbReference type="SMART" id="SM00450">
    <property type="entry name" value="RHOD"/>
    <property type="match status" value="1"/>
</dbReference>
<dbReference type="AlphaFoldDB" id="A0A0J9E752"/>
<proteinExistence type="predicted"/>
<dbReference type="Proteomes" id="UP000037178">
    <property type="component" value="Unassembled WGS sequence"/>
</dbReference>
<dbReference type="PROSITE" id="PS50206">
    <property type="entry name" value="RHODANESE_3"/>
    <property type="match status" value="1"/>
</dbReference>
<dbReference type="CDD" id="cd01447">
    <property type="entry name" value="Polysulfide_ST"/>
    <property type="match status" value="1"/>
</dbReference>
<organism evidence="2 3">
    <name type="scientific">Candidatus Rhodobacter oscarellae</name>
    <dbReference type="NCBI Taxonomy" id="1675527"/>
    <lineage>
        <taxon>Bacteria</taxon>
        <taxon>Pseudomonadati</taxon>
        <taxon>Pseudomonadota</taxon>
        <taxon>Alphaproteobacteria</taxon>
        <taxon>Rhodobacterales</taxon>
        <taxon>Rhodobacter group</taxon>
        <taxon>Rhodobacter</taxon>
    </lineage>
</organism>
<evidence type="ECO:0000313" key="2">
    <source>
        <dbReference type="EMBL" id="KMW58595.1"/>
    </source>
</evidence>
<dbReference type="PANTHER" id="PTHR44086">
    <property type="entry name" value="THIOSULFATE SULFURTRANSFERASE RDL2, MITOCHONDRIAL-RELATED"/>
    <property type="match status" value="1"/>
</dbReference>
<dbReference type="PANTHER" id="PTHR44086:SF13">
    <property type="entry name" value="THIOSULFATE SULFURTRANSFERASE PSPE"/>
    <property type="match status" value="1"/>
</dbReference>
<sequence length="129" mass="14117">MPIRPVKELVHEAKQEIKSLSVEEARAAQEAGTALLVDIRDIRELQREGRVPGAFHAPRGMLEFWVDPASPYHKEALATDKTLVLFCASAWRSALSAKALQDMGAENIAEMEGGFKAWRASGAAVDMAE</sequence>